<dbReference type="InterPro" id="IPR008969">
    <property type="entry name" value="CarboxyPept-like_regulatory"/>
</dbReference>
<gene>
    <name evidence="2" type="ORF">ABS766_02660</name>
</gene>
<feature type="signal peptide" evidence="1">
    <location>
        <begin position="1"/>
        <end position="24"/>
    </location>
</feature>
<evidence type="ECO:0000256" key="1">
    <source>
        <dbReference type="SAM" id="SignalP"/>
    </source>
</evidence>
<comment type="caution">
    <text evidence="2">The sequence shown here is derived from an EMBL/GenBank/DDBJ whole genome shotgun (WGS) entry which is preliminary data.</text>
</comment>
<keyword evidence="1" id="KW-0732">Signal</keyword>
<evidence type="ECO:0000313" key="3">
    <source>
        <dbReference type="Proteomes" id="UP001629156"/>
    </source>
</evidence>
<evidence type="ECO:0000313" key="2">
    <source>
        <dbReference type="EMBL" id="MFL9843312.1"/>
    </source>
</evidence>
<dbReference type="Pfam" id="PF13715">
    <property type="entry name" value="CarbopepD_reg_2"/>
    <property type="match status" value="1"/>
</dbReference>
<dbReference type="Proteomes" id="UP001629156">
    <property type="component" value="Unassembled WGS sequence"/>
</dbReference>
<proteinExistence type="predicted"/>
<reference evidence="2 3" key="1">
    <citation type="submission" date="2024-06" db="EMBL/GenBank/DDBJ databases">
        <authorList>
            <person name="Kaempfer P."/>
            <person name="Viver T."/>
        </authorList>
    </citation>
    <scope>NUCLEOTIDE SEQUENCE [LARGE SCALE GENOMIC DNA]</scope>
    <source>
        <strain evidence="2 3">ST-119</strain>
    </source>
</reference>
<keyword evidence="3" id="KW-1185">Reference proteome</keyword>
<accession>A0ABW8YTK6</accession>
<dbReference type="EMBL" id="JBELPZ010000002">
    <property type="protein sequence ID" value="MFL9843312.1"/>
    <property type="molecule type" value="Genomic_DNA"/>
</dbReference>
<protein>
    <submittedName>
        <fullName evidence="2">Carboxypeptidase-like regulatory domain-containing protein</fullName>
    </submittedName>
</protein>
<dbReference type="PROSITE" id="PS51257">
    <property type="entry name" value="PROKAR_LIPOPROTEIN"/>
    <property type="match status" value="1"/>
</dbReference>
<dbReference type="SUPFAM" id="SSF49464">
    <property type="entry name" value="Carboxypeptidase regulatory domain-like"/>
    <property type="match status" value="1"/>
</dbReference>
<name>A0ABW8YTK6_9FLAO</name>
<feature type="chain" id="PRO_5046481612" evidence="1">
    <location>
        <begin position="25"/>
        <end position="154"/>
    </location>
</feature>
<organism evidence="2 3">
    <name type="scientific">Flavobacterium rhizosphaerae</name>
    <dbReference type="NCBI Taxonomy" id="3163298"/>
    <lineage>
        <taxon>Bacteria</taxon>
        <taxon>Pseudomonadati</taxon>
        <taxon>Bacteroidota</taxon>
        <taxon>Flavobacteriia</taxon>
        <taxon>Flavobacteriales</taxon>
        <taxon>Flavobacteriaceae</taxon>
        <taxon>Flavobacterium</taxon>
    </lineage>
</organism>
<sequence>MRSIITLIALQLLLALVSCGSNKEAETSDSQADSIPQGESSTGEQEFVTFRGTIIDNEGAPVPGVTLMDESTDEAVITDINGKFELLVPKDSEISINNLGYDNFSLNAEEASNAKINIEQRIITFCCTNHTKIHCSSKRSELQELAETKGCIFN</sequence>
<dbReference type="RefSeq" id="WP_408083558.1">
    <property type="nucleotide sequence ID" value="NZ_JBELPZ010000002.1"/>
</dbReference>